<sequence>MALATTALPPSLRRPVPSAQTLASLGLPSGGRLAVAVGAACPGRFGRHLYDLSEVPWERRPPGSTRPSRCGGPGGTAVSVVCW</sequence>
<reference evidence="1" key="1">
    <citation type="journal article" date="2014" name="Int. J. Syst. Evol. Microbiol.">
        <title>Complete genome sequence of Corynebacterium casei LMG S-19264T (=DSM 44701T), isolated from a smear-ripened cheese.</title>
        <authorList>
            <consortium name="US DOE Joint Genome Institute (JGI-PGF)"/>
            <person name="Walter F."/>
            <person name="Albersmeier A."/>
            <person name="Kalinowski J."/>
            <person name="Ruckert C."/>
        </authorList>
    </citation>
    <scope>NUCLEOTIDE SEQUENCE</scope>
    <source>
        <strain evidence="1">JCM 4714</strain>
    </source>
</reference>
<comment type="caution">
    <text evidence="1">The sequence shown here is derived from an EMBL/GenBank/DDBJ whole genome shotgun (WGS) entry which is preliminary data.</text>
</comment>
<dbReference type="EMBL" id="BMVG01000008">
    <property type="protein sequence ID" value="GHE05213.1"/>
    <property type="molecule type" value="Genomic_DNA"/>
</dbReference>
<dbReference type="SUPFAM" id="SSF51679">
    <property type="entry name" value="Bacterial luciferase-like"/>
    <property type="match status" value="1"/>
</dbReference>
<dbReference type="Proteomes" id="UP000655443">
    <property type="component" value="Unassembled WGS sequence"/>
</dbReference>
<dbReference type="InterPro" id="IPR036661">
    <property type="entry name" value="Luciferase-like_sf"/>
</dbReference>
<reference evidence="1" key="2">
    <citation type="submission" date="2020-09" db="EMBL/GenBank/DDBJ databases">
        <authorList>
            <person name="Sun Q."/>
            <person name="Ohkuma M."/>
        </authorList>
    </citation>
    <scope>NUCLEOTIDE SEQUENCE</scope>
    <source>
        <strain evidence="1">JCM 4714</strain>
    </source>
</reference>
<accession>A0A918YJM8</accession>
<organism evidence="1 2">
    <name type="scientific">Streptomyces alanosinicus</name>
    <dbReference type="NCBI Taxonomy" id="68171"/>
    <lineage>
        <taxon>Bacteria</taxon>
        <taxon>Bacillati</taxon>
        <taxon>Actinomycetota</taxon>
        <taxon>Actinomycetes</taxon>
        <taxon>Kitasatosporales</taxon>
        <taxon>Streptomycetaceae</taxon>
        <taxon>Streptomyces</taxon>
    </lineage>
</organism>
<evidence type="ECO:0000313" key="2">
    <source>
        <dbReference type="Proteomes" id="UP000655443"/>
    </source>
</evidence>
<keyword evidence="2" id="KW-1185">Reference proteome</keyword>
<dbReference type="AlphaFoldDB" id="A0A918YJM8"/>
<protein>
    <submittedName>
        <fullName evidence="1">Uncharacterized protein</fullName>
    </submittedName>
</protein>
<gene>
    <name evidence="1" type="ORF">GCM10010339_40130</name>
</gene>
<dbReference type="RefSeq" id="WP_229881809.1">
    <property type="nucleotide sequence ID" value="NZ_BMVG01000008.1"/>
</dbReference>
<evidence type="ECO:0000313" key="1">
    <source>
        <dbReference type="EMBL" id="GHE05213.1"/>
    </source>
</evidence>
<name>A0A918YJM8_9ACTN</name>
<dbReference type="GO" id="GO:0016705">
    <property type="term" value="F:oxidoreductase activity, acting on paired donors, with incorporation or reduction of molecular oxygen"/>
    <property type="evidence" value="ECO:0007669"/>
    <property type="project" value="InterPro"/>
</dbReference>
<proteinExistence type="predicted"/>